<protein>
    <submittedName>
        <fullName evidence="2">PRELI domain-containing protein 1, mitochondrial</fullName>
    </submittedName>
</protein>
<reference evidence="2 3" key="1">
    <citation type="submission" date="2024-11" db="EMBL/GenBank/DDBJ databases">
        <title>Adaptive evolution of stress response genes in parasites aligns with host niche diversity.</title>
        <authorList>
            <person name="Hahn C."/>
            <person name="Resl P."/>
        </authorList>
    </citation>
    <scope>NUCLEOTIDE SEQUENCE [LARGE SCALE GENOMIC DNA]</scope>
    <source>
        <strain evidence="2">EGGRZ-B1_66</strain>
        <tissue evidence="2">Body</tissue>
    </source>
</reference>
<gene>
    <name evidence="2" type="primary">PRELID1</name>
    <name evidence="2" type="ORF">Ciccas_009464</name>
</gene>
<name>A0ABD2PXF8_9PLAT</name>
<accession>A0ABD2PXF8</accession>
<evidence type="ECO:0000313" key="3">
    <source>
        <dbReference type="Proteomes" id="UP001626550"/>
    </source>
</evidence>
<dbReference type="InterPro" id="IPR006797">
    <property type="entry name" value="PRELI/MSF1_dom"/>
</dbReference>
<dbReference type="PROSITE" id="PS50904">
    <property type="entry name" value="PRELI_MSF1"/>
    <property type="match status" value="1"/>
</dbReference>
<evidence type="ECO:0000313" key="2">
    <source>
        <dbReference type="EMBL" id="KAL3311949.1"/>
    </source>
</evidence>
<keyword evidence="3" id="KW-1185">Reference proteome</keyword>
<dbReference type="PANTHER" id="PTHR11158">
    <property type="entry name" value="MSF1/PX19 RELATED"/>
    <property type="match status" value="1"/>
</dbReference>
<comment type="caution">
    <text evidence="2">The sequence shown here is derived from an EMBL/GenBank/DDBJ whole genome shotgun (WGS) entry which is preliminary data.</text>
</comment>
<dbReference type="AlphaFoldDB" id="A0ABD2PXF8"/>
<feature type="domain" description="PRELI/MSF1" evidence="1">
    <location>
        <begin position="1"/>
        <end position="169"/>
    </location>
</feature>
<dbReference type="InterPro" id="IPR037365">
    <property type="entry name" value="Slowmo/Ups"/>
</dbReference>
<sequence>MKIEQILNYSWDFTTSLFWIRYPNPFAKHVRTEDVLDRQILPNGCLYTRRLISKKYMGSLPKWITSHLAKTTEFVVEETIIDTENKTFSQNTRNIGSAAKHAVLVEEVTMRPGEIGKTHISRKATVESNHSYAVRYPLQMFILHRYNGTAKSSFNGIDYICQLNDPKTTSIKIGKWSALKSKLLSRRSSLTAAFAETDADEEKN</sequence>
<evidence type="ECO:0000259" key="1">
    <source>
        <dbReference type="PROSITE" id="PS50904"/>
    </source>
</evidence>
<proteinExistence type="predicted"/>
<organism evidence="2 3">
    <name type="scientific">Cichlidogyrus casuarinus</name>
    <dbReference type="NCBI Taxonomy" id="1844966"/>
    <lineage>
        <taxon>Eukaryota</taxon>
        <taxon>Metazoa</taxon>
        <taxon>Spiralia</taxon>
        <taxon>Lophotrochozoa</taxon>
        <taxon>Platyhelminthes</taxon>
        <taxon>Monogenea</taxon>
        <taxon>Monopisthocotylea</taxon>
        <taxon>Dactylogyridea</taxon>
        <taxon>Ancyrocephalidae</taxon>
        <taxon>Cichlidogyrus</taxon>
    </lineage>
</organism>
<dbReference type="Proteomes" id="UP001626550">
    <property type="component" value="Unassembled WGS sequence"/>
</dbReference>
<dbReference type="EMBL" id="JBJKFK010001942">
    <property type="protein sequence ID" value="KAL3311949.1"/>
    <property type="molecule type" value="Genomic_DNA"/>
</dbReference>
<dbReference type="Pfam" id="PF04707">
    <property type="entry name" value="PRELI"/>
    <property type="match status" value="1"/>
</dbReference>